<dbReference type="RefSeq" id="WP_257512356.1">
    <property type="nucleotide sequence ID" value="NZ_JANKHG010000018.1"/>
</dbReference>
<dbReference type="Proteomes" id="UP001165267">
    <property type="component" value="Unassembled WGS sequence"/>
</dbReference>
<organism evidence="1 2">
    <name type="scientific">Limnobacter parvus</name>
    <dbReference type="NCBI Taxonomy" id="2939690"/>
    <lineage>
        <taxon>Bacteria</taxon>
        <taxon>Pseudomonadati</taxon>
        <taxon>Pseudomonadota</taxon>
        <taxon>Betaproteobacteria</taxon>
        <taxon>Burkholderiales</taxon>
        <taxon>Burkholderiaceae</taxon>
        <taxon>Limnobacter</taxon>
    </lineage>
</organism>
<protein>
    <recommendedName>
        <fullName evidence="3">Aspartyl-phosphate phosphatase Spo0E family protein</fullName>
    </recommendedName>
</protein>
<accession>A0ABT1XIN5</accession>
<evidence type="ECO:0000313" key="1">
    <source>
        <dbReference type="EMBL" id="MCR2747127.1"/>
    </source>
</evidence>
<reference evidence="1" key="1">
    <citation type="submission" date="2022-07" db="EMBL/GenBank/DDBJ databases">
        <authorList>
            <person name="Xamxidin M."/>
        </authorList>
    </citation>
    <scope>NUCLEOTIDE SEQUENCE</scope>
    <source>
        <strain evidence="1">YS8-69</strain>
    </source>
</reference>
<sequence>MQDLIKELKVARQSIERAIDTAKEKPVAERTVKDLKEVQSIIESVIRRNKAEMGKHQ</sequence>
<evidence type="ECO:0000313" key="2">
    <source>
        <dbReference type="Proteomes" id="UP001165267"/>
    </source>
</evidence>
<keyword evidence="2" id="KW-1185">Reference proteome</keyword>
<comment type="caution">
    <text evidence="1">The sequence shown here is derived from an EMBL/GenBank/DDBJ whole genome shotgun (WGS) entry which is preliminary data.</text>
</comment>
<evidence type="ECO:0008006" key="3">
    <source>
        <dbReference type="Google" id="ProtNLM"/>
    </source>
</evidence>
<dbReference type="EMBL" id="JANKHG010000018">
    <property type="protein sequence ID" value="MCR2747127.1"/>
    <property type="molecule type" value="Genomic_DNA"/>
</dbReference>
<proteinExistence type="predicted"/>
<name>A0ABT1XIN5_9BURK</name>
<gene>
    <name evidence="1" type="ORF">NSP04_10760</name>
</gene>